<evidence type="ECO:0000313" key="1">
    <source>
        <dbReference type="EMBL" id="MBX63125.1"/>
    </source>
</evidence>
<reference evidence="1" key="1">
    <citation type="submission" date="2018-02" db="EMBL/GenBank/DDBJ databases">
        <title>Rhizophora mucronata_Transcriptome.</title>
        <authorList>
            <person name="Meera S.P."/>
            <person name="Sreeshan A."/>
            <person name="Augustine A."/>
        </authorList>
    </citation>
    <scope>NUCLEOTIDE SEQUENCE</scope>
    <source>
        <tissue evidence="1">Leaf</tissue>
    </source>
</reference>
<proteinExistence type="predicted"/>
<accession>A0A2P2Q813</accession>
<protein>
    <submittedName>
        <fullName evidence="1">Uncharacterized protein</fullName>
    </submittedName>
</protein>
<organism evidence="1">
    <name type="scientific">Rhizophora mucronata</name>
    <name type="common">Asiatic mangrove</name>
    <dbReference type="NCBI Taxonomy" id="61149"/>
    <lineage>
        <taxon>Eukaryota</taxon>
        <taxon>Viridiplantae</taxon>
        <taxon>Streptophyta</taxon>
        <taxon>Embryophyta</taxon>
        <taxon>Tracheophyta</taxon>
        <taxon>Spermatophyta</taxon>
        <taxon>Magnoliopsida</taxon>
        <taxon>eudicotyledons</taxon>
        <taxon>Gunneridae</taxon>
        <taxon>Pentapetalae</taxon>
        <taxon>rosids</taxon>
        <taxon>fabids</taxon>
        <taxon>Malpighiales</taxon>
        <taxon>Rhizophoraceae</taxon>
        <taxon>Rhizophora</taxon>
    </lineage>
</organism>
<dbReference type="EMBL" id="GGEC01082641">
    <property type="protein sequence ID" value="MBX63125.1"/>
    <property type="molecule type" value="Transcribed_RNA"/>
</dbReference>
<sequence>MSQNDARPPKVIQKTPICLALIIQGIYVPNKPTITSTPICKTLSN</sequence>
<name>A0A2P2Q813_RHIMU</name>
<dbReference type="AlphaFoldDB" id="A0A2P2Q813"/>